<protein>
    <submittedName>
        <fullName evidence="2">Uncharacterized protein</fullName>
    </submittedName>
</protein>
<feature type="region of interest" description="Disordered" evidence="1">
    <location>
        <begin position="1"/>
        <end position="42"/>
    </location>
</feature>
<proteinExistence type="predicted"/>
<keyword evidence="3" id="KW-1185">Reference proteome</keyword>
<gene>
    <name evidence="2" type="ORF">Fot_56456</name>
</gene>
<dbReference type="Proteomes" id="UP001604277">
    <property type="component" value="Unassembled WGS sequence"/>
</dbReference>
<sequence>MELCPFQPRNEQERFAPGAPGPPLSDWTDSEKGQSPPEHASQPLIRPDQIVESISQQFFSPLITPSQPARPIDLVRSANSKGLIWSEVVGTNRLLYRKKLYFGWTPIFNHYSWRRPALRYGRTRRRTQAAEMQKRRAKIPDPVIDSTTNLLNEGSLLTLSH</sequence>
<name>A0ABD1NZK2_9LAMI</name>
<evidence type="ECO:0000256" key="1">
    <source>
        <dbReference type="SAM" id="MobiDB-lite"/>
    </source>
</evidence>
<dbReference type="EMBL" id="JBFOLJ010000045">
    <property type="protein sequence ID" value="KAL2457045.1"/>
    <property type="molecule type" value="Genomic_DNA"/>
</dbReference>
<organism evidence="2 3">
    <name type="scientific">Forsythia ovata</name>
    <dbReference type="NCBI Taxonomy" id="205694"/>
    <lineage>
        <taxon>Eukaryota</taxon>
        <taxon>Viridiplantae</taxon>
        <taxon>Streptophyta</taxon>
        <taxon>Embryophyta</taxon>
        <taxon>Tracheophyta</taxon>
        <taxon>Spermatophyta</taxon>
        <taxon>Magnoliopsida</taxon>
        <taxon>eudicotyledons</taxon>
        <taxon>Gunneridae</taxon>
        <taxon>Pentapetalae</taxon>
        <taxon>asterids</taxon>
        <taxon>lamiids</taxon>
        <taxon>Lamiales</taxon>
        <taxon>Oleaceae</taxon>
        <taxon>Forsythieae</taxon>
        <taxon>Forsythia</taxon>
    </lineage>
</organism>
<evidence type="ECO:0000313" key="2">
    <source>
        <dbReference type="EMBL" id="KAL2457045.1"/>
    </source>
</evidence>
<evidence type="ECO:0000313" key="3">
    <source>
        <dbReference type="Proteomes" id="UP001604277"/>
    </source>
</evidence>
<comment type="caution">
    <text evidence="2">The sequence shown here is derived from an EMBL/GenBank/DDBJ whole genome shotgun (WGS) entry which is preliminary data.</text>
</comment>
<accession>A0ABD1NZK2</accession>
<reference evidence="3" key="1">
    <citation type="submission" date="2024-07" db="EMBL/GenBank/DDBJ databases">
        <title>Two chromosome-level genome assemblies of Korean endemic species Abeliophyllum distichum and Forsythia ovata (Oleaceae).</title>
        <authorList>
            <person name="Jang H."/>
        </authorList>
    </citation>
    <scope>NUCLEOTIDE SEQUENCE [LARGE SCALE GENOMIC DNA]</scope>
</reference>
<dbReference type="AlphaFoldDB" id="A0ABD1NZK2"/>